<gene>
    <name evidence="1" type="ORF">DPMN_171150</name>
</gene>
<reference evidence="1" key="2">
    <citation type="submission" date="2020-11" db="EMBL/GenBank/DDBJ databases">
        <authorList>
            <person name="McCartney M.A."/>
            <person name="Auch B."/>
            <person name="Kono T."/>
            <person name="Mallez S."/>
            <person name="Becker A."/>
            <person name="Gohl D.M."/>
            <person name="Silverstein K.A.T."/>
            <person name="Koren S."/>
            <person name="Bechman K.B."/>
            <person name="Herman A."/>
            <person name="Abrahante J.E."/>
            <person name="Garbe J."/>
        </authorList>
    </citation>
    <scope>NUCLEOTIDE SEQUENCE</scope>
    <source>
        <strain evidence="1">Duluth1</strain>
        <tissue evidence="1">Whole animal</tissue>
    </source>
</reference>
<reference evidence="1" key="1">
    <citation type="journal article" date="2019" name="bioRxiv">
        <title>The Genome of the Zebra Mussel, Dreissena polymorpha: A Resource for Invasive Species Research.</title>
        <authorList>
            <person name="McCartney M.A."/>
            <person name="Auch B."/>
            <person name="Kono T."/>
            <person name="Mallez S."/>
            <person name="Zhang Y."/>
            <person name="Obille A."/>
            <person name="Becker A."/>
            <person name="Abrahante J.E."/>
            <person name="Garbe J."/>
            <person name="Badalamenti J.P."/>
            <person name="Herman A."/>
            <person name="Mangelson H."/>
            <person name="Liachko I."/>
            <person name="Sullivan S."/>
            <person name="Sone E.D."/>
            <person name="Koren S."/>
            <person name="Silverstein K.A.T."/>
            <person name="Beckman K.B."/>
            <person name="Gohl D.M."/>
        </authorList>
    </citation>
    <scope>NUCLEOTIDE SEQUENCE</scope>
    <source>
        <strain evidence="1">Duluth1</strain>
        <tissue evidence="1">Whole animal</tissue>
    </source>
</reference>
<dbReference type="EMBL" id="JAIWYP010000009">
    <property type="protein sequence ID" value="KAH3769869.1"/>
    <property type="molecule type" value="Genomic_DNA"/>
</dbReference>
<dbReference type="SUPFAM" id="SSF52047">
    <property type="entry name" value="RNI-like"/>
    <property type="match status" value="1"/>
</dbReference>
<dbReference type="InterPro" id="IPR032675">
    <property type="entry name" value="LRR_dom_sf"/>
</dbReference>
<name>A0A9D4DXK3_DREPO</name>
<proteinExistence type="predicted"/>
<evidence type="ECO:0000313" key="2">
    <source>
        <dbReference type="Proteomes" id="UP000828390"/>
    </source>
</evidence>
<dbReference type="Proteomes" id="UP000828390">
    <property type="component" value="Unassembled WGS sequence"/>
</dbReference>
<accession>A0A9D4DXK3</accession>
<comment type="caution">
    <text evidence="1">The sequence shown here is derived from an EMBL/GenBank/DDBJ whole genome shotgun (WGS) entry which is preliminary data.</text>
</comment>
<keyword evidence="2" id="KW-1185">Reference proteome</keyword>
<protein>
    <submittedName>
        <fullName evidence="1">Uncharacterized protein</fullName>
    </submittedName>
</protein>
<dbReference type="AlphaFoldDB" id="A0A9D4DXK3"/>
<dbReference type="Gene3D" id="3.80.10.10">
    <property type="entry name" value="Ribonuclease Inhibitor"/>
    <property type="match status" value="1"/>
</dbReference>
<evidence type="ECO:0000313" key="1">
    <source>
        <dbReference type="EMBL" id="KAH3769869.1"/>
    </source>
</evidence>
<organism evidence="1 2">
    <name type="scientific">Dreissena polymorpha</name>
    <name type="common">Zebra mussel</name>
    <name type="synonym">Mytilus polymorpha</name>
    <dbReference type="NCBI Taxonomy" id="45954"/>
    <lineage>
        <taxon>Eukaryota</taxon>
        <taxon>Metazoa</taxon>
        <taxon>Spiralia</taxon>
        <taxon>Lophotrochozoa</taxon>
        <taxon>Mollusca</taxon>
        <taxon>Bivalvia</taxon>
        <taxon>Autobranchia</taxon>
        <taxon>Heteroconchia</taxon>
        <taxon>Euheterodonta</taxon>
        <taxon>Imparidentia</taxon>
        <taxon>Neoheterodontei</taxon>
        <taxon>Myida</taxon>
        <taxon>Dreissenoidea</taxon>
        <taxon>Dreissenidae</taxon>
        <taxon>Dreissena</taxon>
    </lineage>
</organism>
<sequence length="295" mass="32503">MVTCSSTCLRSLFSSLLTSHHYVECLLNCYITSCVEGSEIFTIALIKTSLYNGFNIEYILRDIPGLWEALCGLNIKSLSLGDKQEYSRFDLNNNEMLSQFLSSLTHLENLSIYVDLDIPFLCKVIIQAVDTGNDLGLDWSNPFQNVTANKEFLSQSLSSLTQLKTLSISVHKDSPGLLEALRGLNIKCLSLEYTREGMTVGHGEYLSQPLSSLTQLKSLSIVVNKDSPILWEAFRGLNIKRLSLSGRGRRGLIVNYVDSLSQSLSSLTQLETLSISISEGDPVCGGPSVVSISKD</sequence>